<keyword evidence="10" id="KW-1133">Transmembrane helix</keyword>
<keyword evidence="10" id="KW-0472">Membrane</keyword>
<dbReference type="Pfam" id="PF01055">
    <property type="entry name" value="Glyco_hydro_31_2nd"/>
    <property type="match status" value="1"/>
</dbReference>
<dbReference type="Pfam" id="PF21365">
    <property type="entry name" value="Glyco_hydro_31_3rd"/>
    <property type="match status" value="1"/>
</dbReference>
<organism evidence="14 15">
    <name type="scientific">Parthenolecanium corni</name>
    <dbReference type="NCBI Taxonomy" id="536013"/>
    <lineage>
        <taxon>Eukaryota</taxon>
        <taxon>Metazoa</taxon>
        <taxon>Ecdysozoa</taxon>
        <taxon>Arthropoda</taxon>
        <taxon>Hexapoda</taxon>
        <taxon>Insecta</taxon>
        <taxon>Pterygota</taxon>
        <taxon>Neoptera</taxon>
        <taxon>Paraneoptera</taxon>
        <taxon>Hemiptera</taxon>
        <taxon>Sternorrhyncha</taxon>
        <taxon>Coccoidea</taxon>
        <taxon>Coccidae</taxon>
        <taxon>Parthenolecanium</taxon>
    </lineage>
</organism>
<dbReference type="InterPro" id="IPR029045">
    <property type="entry name" value="ClpP/crotonase-like_dom_sf"/>
</dbReference>
<evidence type="ECO:0000256" key="5">
    <source>
        <dbReference type="ARBA" id="ARBA00022801"/>
    </source>
</evidence>
<dbReference type="SUPFAM" id="SSF52096">
    <property type="entry name" value="ClpP/crotonase"/>
    <property type="match status" value="1"/>
</dbReference>
<gene>
    <name evidence="14" type="ORF">V9T40_001987</name>
</gene>
<evidence type="ECO:0000256" key="8">
    <source>
        <dbReference type="ARBA" id="ARBA00023295"/>
    </source>
</evidence>
<keyword evidence="8" id="KW-0326">Glycosidase</keyword>
<dbReference type="Gene3D" id="3.20.20.80">
    <property type="entry name" value="Glycosidases"/>
    <property type="match status" value="2"/>
</dbReference>
<dbReference type="SUPFAM" id="SSF74650">
    <property type="entry name" value="Galactose mutarotase-like"/>
    <property type="match status" value="1"/>
</dbReference>
<feature type="domain" description="Glycoside hydrolase family 31 TIM barrel" evidence="11">
    <location>
        <begin position="623"/>
        <end position="951"/>
    </location>
</feature>
<protein>
    <recommendedName>
        <fullName evidence="9">Glucosidase II subunit alpha</fullName>
    </recommendedName>
</protein>
<dbReference type="InterPro" id="IPR001753">
    <property type="entry name" value="Enoyl-CoA_hydra/iso"/>
</dbReference>
<dbReference type="GO" id="GO:0005783">
    <property type="term" value="C:endoplasmic reticulum"/>
    <property type="evidence" value="ECO:0007669"/>
    <property type="project" value="UniProtKB-SubCell"/>
</dbReference>
<sequence>MPCIKMRHLSSETKTPETNVEFETLAVSVPQPFVYHVELNRPSKRNAMNHTMWIEIKKCFEALSEDENCRSVVLSGSGSLFCSGIDLQCFMDIGQNFKETDDIARKCKAMLKVIRLYQSSLSSIEKCVKPVIAAVHNACLGGGVNMICSADIRYCTSDAWFQIKEIDIGLAADVGALQRLPKIIGSESLVRELVFTGRQFSAQEAKESGFVNRIFDSKEHLIKESLKIARDIASKSPVAVQTAKKSIIYSRDHSVEEGLEHIVMRISRKMNPGCISASIFISLFSIFLLSVVAVDRNKFKSCEQSSFCKRLRSQAPEQSPFKLLKETVNASESGVEGTILNVATNIQYSFLLQFLLDNTIRLRINEAKVTCPRYQPLKALISEPFRSPFEVVSAQDDVVTYRMGSAIVKFIVNPLRLEVYQNNELVIIINDFRKFVFEHHRQRPEEINEETNKNGEWEDRYHEHVDHKRCGPMAVGLDFSFPHASNIYGLSSHADSLSLRSTKDIDPYRLYNLDVFEYELNERMALYGAVPLIQAHGVNQTVGVFWLNSAETWVDINAVSESESNVNVVEKIVNLVSGGTKMENRHGSNAHFMSETGIIDVFLLLGPSFYEVMRQYSRLTGATPIPPYFSLGYHQCRWNYMDQDEVKSVAENFDKHDIPLDVVWLDIEYTQDKKYFTWDPTRFSDPLNMINALSSKGRKLVAIIDPHIKRDSNYFLHNDATQHGYYVKNKDGNDYEGWCWPGSSSYLDFFNPTVSEYWSNLFNPEIFKGTNNDVYIWNDMNEPSVFNGPEVTMPKDCIHHGDWEHRDVHNINGMYHVMATYEGLLKRSGGTRRPFILTRSHFAGTQRYAAIWTGDNMADWGHLKASYAMCLSSALGGFSFCGADVGGFFGNPDKQLLTRWYQAAVYLPFFRAHAHIETKRREPYLFDNTTMHIMRAAIRERQALMPFIYTLFWEHMHSGAPVIRPLVMEFPTEKEVFEIDDQLLLGKSILAKVVSEADVSQVDVYFPGVNEIWYNKYTYQQVKSGGVNSIPVTPNEIPVYIRGGSIIPLKNRIRRAASLTHHDPYTLIVALDINGTANGFLYVDEGDDFNYRNGKYLYLKFTYLNNQIISQFAGEGKLETKAWIEKIVIVGIPNLFKKAIVRSDSGGQEELEVKYNTAEHSLSIRKPAISITEQWTISLL</sequence>
<feature type="domain" description="Glycoside hydrolase family 31 N-terminal" evidence="12">
    <location>
        <begin position="352"/>
        <end position="555"/>
    </location>
</feature>
<keyword evidence="5" id="KW-0378">Hydrolase</keyword>
<dbReference type="GO" id="GO:0006491">
    <property type="term" value="P:N-glycan processing"/>
    <property type="evidence" value="ECO:0007669"/>
    <property type="project" value="TreeGrafter"/>
</dbReference>
<keyword evidence="7" id="KW-0325">Glycoprotein</keyword>
<dbReference type="GO" id="GO:0090599">
    <property type="term" value="F:alpha-glucosidase activity"/>
    <property type="evidence" value="ECO:0007669"/>
    <property type="project" value="TreeGrafter"/>
</dbReference>
<accession>A0AAN9Y3P5</accession>
<evidence type="ECO:0000259" key="12">
    <source>
        <dbReference type="Pfam" id="PF13802"/>
    </source>
</evidence>
<dbReference type="AlphaFoldDB" id="A0AAN9Y3P5"/>
<dbReference type="SUPFAM" id="SSF51011">
    <property type="entry name" value="Glycosyl hydrolase domain"/>
    <property type="match status" value="1"/>
</dbReference>
<evidence type="ECO:0000313" key="15">
    <source>
        <dbReference type="Proteomes" id="UP001367676"/>
    </source>
</evidence>
<proteinExistence type="inferred from homology"/>
<dbReference type="SUPFAM" id="SSF51445">
    <property type="entry name" value="(Trans)glycosidases"/>
    <property type="match status" value="1"/>
</dbReference>
<evidence type="ECO:0000256" key="7">
    <source>
        <dbReference type="ARBA" id="ARBA00023180"/>
    </source>
</evidence>
<evidence type="ECO:0000259" key="11">
    <source>
        <dbReference type="Pfam" id="PF01055"/>
    </source>
</evidence>
<feature type="domain" description="Glycosyl hydrolase family 31 C-terminal" evidence="13">
    <location>
        <begin position="959"/>
        <end position="1047"/>
    </location>
</feature>
<dbReference type="Gene3D" id="2.60.40.1180">
    <property type="entry name" value="Golgi alpha-mannosidase II"/>
    <property type="match status" value="2"/>
</dbReference>
<comment type="subcellular location">
    <subcellularLocation>
        <location evidence="1">Endoplasmic reticulum</location>
    </subcellularLocation>
</comment>
<dbReference type="FunFam" id="2.60.40.1180:FF:000023">
    <property type="entry name" value="neutral alpha-glucosidase AB isoform X2"/>
    <property type="match status" value="1"/>
</dbReference>
<evidence type="ECO:0000256" key="4">
    <source>
        <dbReference type="ARBA" id="ARBA00022729"/>
    </source>
</evidence>
<keyword evidence="15" id="KW-1185">Reference proteome</keyword>
<dbReference type="Gene3D" id="2.60.40.1760">
    <property type="entry name" value="glycosyl hydrolase (family 31)"/>
    <property type="match status" value="1"/>
</dbReference>
<feature type="transmembrane region" description="Helical" evidence="10">
    <location>
        <begin position="274"/>
        <end position="294"/>
    </location>
</feature>
<dbReference type="InterPro" id="IPR000322">
    <property type="entry name" value="Glyco_hydro_31_TIM"/>
</dbReference>
<evidence type="ECO:0000313" key="14">
    <source>
        <dbReference type="EMBL" id="KAK7590374.1"/>
    </source>
</evidence>
<dbReference type="PANTHER" id="PTHR22762:SF54">
    <property type="entry name" value="BCDNA.GH04962"/>
    <property type="match status" value="1"/>
</dbReference>
<dbReference type="Pfam" id="PF13802">
    <property type="entry name" value="Gal_mutarotas_2"/>
    <property type="match status" value="1"/>
</dbReference>
<evidence type="ECO:0000256" key="1">
    <source>
        <dbReference type="ARBA" id="ARBA00004240"/>
    </source>
</evidence>
<dbReference type="PANTHER" id="PTHR22762">
    <property type="entry name" value="ALPHA-GLUCOSIDASE"/>
    <property type="match status" value="1"/>
</dbReference>
<dbReference type="GO" id="GO:0005975">
    <property type="term" value="P:carbohydrate metabolic process"/>
    <property type="evidence" value="ECO:0007669"/>
    <property type="project" value="InterPro"/>
</dbReference>
<dbReference type="InterPro" id="IPR013780">
    <property type="entry name" value="Glyco_hydro_b"/>
</dbReference>
<name>A0AAN9Y3P5_9HEMI</name>
<dbReference type="GO" id="GO:0030246">
    <property type="term" value="F:carbohydrate binding"/>
    <property type="evidence" value="ECO:0007669"/>
    <property type="project" value="InterPro"/>
</dbReference>
<dbReference type="InterPro" id="IPR048395">
    <property type="entry name" value="Glyco_hydro_31_C"/>
</dbReference>
<dbReference type="EMBL" id="JBBCAQ010000022">
    <property type="protein sequence ID" value="KAK7590374.1"/>
    <property type="molecule type" value="Genomic_DNA"/>
</dbReference>
<evidence type="ECO:0000256" key="10">
    <source>
        <dbReference type="SAM" id="Phobius"/>
    </source>
</evidence>
<dbReference type="InterPro" id="IPR025887">
    <property type="entry name" value="Glyco_hydro_31_N_dom"/>
</dbReference>
<evidence type="ECO:0000256" key="3">
    <source>
        <dbReference type="ARBA" id="ARBA00007806"/>
    </source>
</evidence>
<dbReference type="InterPro" id="IPR011013">
    <property type="entry name" value="Gal_mutarotase_sf_dom"/>
</dbReference>
<dbReference type="FunFam" id="3.20.20.80:FF:000039">
    <property type="entry name" value="Glucosidase, alpha neutral C"/>
    <property type="match status" value="1"/>
</dbReference>
<dbReference type="Pfam" id="PF00378">
    <property type="entry name" value="ECH_1"/>
    <property type="match status" value="1"/>
</dbReference>
<comment type="similarity">
    <text evidence="3">Belongs to the glycosyl hydrolase 31 family.</text>
</comment>
<dbReference type="InterPro" id="IPR014748">
    <property type="entry name" value="Enoyl-CoA_hydra_C"/>
</dbReference>
<dbReference type="CDD" id="cd14752">
    <property type="entry name" value="GH31_N"/>
    <property type="match status" value="1"/>
</dbReference>
<evidence type="ECO:0000256" key="2">
    <source>
        <dbReference type="ARBA" id="ARBA00004833"/>
    </source>
</evidence>
<keyword evidence="6" id="KW-0256">Endoplasmic reticulum</keyword>
<comment type="pathway">
    <text evidence="2">Glycan metabolism; N-glycan metabolism.</text>
</comment>
<dbReference type="InterPro" id="IPR017853">
    <property type="entry name" value="GH"/>
</dbReference>
<evidence type="ECO:0000259" key="13">
    <source>
        <dbReference type="Pfam" id="PF21365"/>
    </source>
</evidence>
<dbReference type="CDD" id="cd06603">
    <property type="entry name" value="GH31_GANC_GANAB_alpha"/>
    <property type="match status" value="1"/>
</dbReference>
<keyword evidence="10" id="KW-0812">Transmembrane</keyword>
<evidence type="ECO:0000256" key="9">
    <source>
        <dbReference type="ARBA" id="ARBA00042895"/>
    </source>
</evidence>
<evidence type="ECO:0000256" key="6">
    <source>
        <dbReference type="ARBA" id="ARBA00022824"/>
    </source>
</evidence>
<keyword evidence="4" id="KW-0732">Signal</keyword>
<dbReference type="Gene3D" id="3.90.226.10">
    <property type="entry name" value="2-enoyl-CoA Hydratase, Chain A, domain 1"/>
    <property type="match status" value="1"/>
</dbReference>
<comment type="caution">
    <text evidence="14">The sequence shown here is derived from an EMBL/GenBank/DDBJ whole genome shotgun (WGS) entry which is preliminary data.</text>
</comment>
<dbReference type="CDD" id="cd06558">
    <property type="entry name" value="crotonase-like"/>
    <property type="match status" value="1"/>
</dbReference>
<reference evidence="14 15" key="1">
    <citation type="submission" date="2024-03" db="EMBL/GenBank/DDBJ databases">
        <title>Adaptation during the transition from Ophiocordyceps entomopathogen to insect associate is accompanied by gene loss and intensified selection.</title>
        <authorList>
            <person name="Ward C.M."/>
            <person name="Onetto C.A."/>
            <person name="Borneman A.R."/>
        </authorList>
    </citation>
    <scope>NUCLEOTIDE SEQUENCE [LARGE SCALE GENOMIC DNA]</scope>
    <source>
        <strain evidence="14">AWRI1</strain>
        <tissue evidence="14">Single Adult Female</tissue>
    </source>
</reference>
<dbReference type="FunFam" id="3.90.226.10:FF:000024">
    <property type="entry name" value="Delta3,5-delta2,4-dienoyl-CoA isomerase"/>
    <property type="match status" value="1"/>
</dbReference>
<dbReference type="Gene3D" id="1.10.12.10">
    <property type="entry name" value="Lyase 2-enoyl-coa Hydratase, Chain A, domain 2"/>
    <property type="match status" value="1"/>
</dbReference>
<dbReference type="Proteomes" id="UP001367676">
    <property type="component" value="Unassembled WGS sequence"/>
</dbReference>